<keyword evidence="2" id="KW-1185">Reference proteome</keyword>
<sequence length="55" mass="6231">MPDKPRSRLDWSKSRVSAAPEPCVICGKPALMRSPDRDVPCHKTCAEQWLGDHDR</sequence>
<evidence type="ECO:0000313" key="1">
    <source>
        <dbReference type="EMBL" id="SNS80563.1"/>
    </source>
</evidence>
<dbReference type="RefSeq" id="WP_179279234.1">
    <property type="nucleotide sequence ID" value="NZ_FZNP01000031.1"/>
</dbReference>
<name>A0A239HIA4_9ACTN</name>
<organism evidence="1 2">
    <name type="scientific">Actinomadura mexicana</name>
    <dbReference type="NCBI Taxonomy" id="134959"/>
    <lineage>
        <taxon>Bacteria</taxon>
        <taxon>Bacillati</taxon>
        <taxon>Actinomycetota</taxon>
        <taxon>Actinomycetes</taxon>
        <taxon>Streptosporangiales</taxon>
        <taxon>Thermomonosporaceae</taxon>
        <taxon>Actinomadura</taxon>
    </lineage>
</organism>
<dbReference type="EMBL" id="FZNP01000031">
    <property type="protein sequence ID" value="SNS80563.1"/>
    <property type="molecule type" value="Genomic_DNA"/>
</dbReference>
<dbReference type="Proteomes" id="UP000198420">
    <property type="component" value="Unassembled WGS sequence"/>
</dbReference>
<dbReference type="AlphaFoldDB" id="A0A239HIA4"/>
<reference evidence="2" key="1">
    <citation type="submission" date="2017-06" db="EMBL/GenBank/DDBJ databases">
        <authorList>
            <person name="Varghese N."/>
            <person name="Submissions S."/>
        </authorList>
    </citation>
    <scope>NUCLEOTIDE SEQUENCE [LARGE SCALE GENOMIC DNA]</scope>
    <source>
        <strain evidence="2">DSM 44485</strain>
    </source>
</reference>
<accession>A0A239HIA4</accession>
<protein>
    <submittedName>
        <fullName evidence="1">Uncharacterized protein</fullName>
    </submittedName>
</protein>
<evidence type="ECO:0000313" key="2">
    <source>
        <dbReference type="Proteomes" id="UP000198420"/>
    </source>
</evidence>
<proteinExistence type="predicted"/>
<gene>
    <name evidence="1" type="ORF">SAMN06265355_13123</name>
</gene>